<dbReference type="Pfam" id="PF17171">
    <property type="entry name" value="GST_C_6"/>
    <property type="match status" value="1"/>
</dbReference>
<dbReference type="InterPro" id="IPR036282">
    <property type="entry name" value="Glutathione-S-Trfase_C_sf"/>
</dbReference>
<protein>
    <recommendedName>
        <fullName evidence="2">Metaxin glutathione S-transferase domain-containing protein</fullName>
    </recommendedName>
</protein>
<evidence type="ECO:0000313" key="3">
    <source>
        <dbReference type="EMBL" id="KAJ3573443.1"/>
    </source>
</evidence>
<dbReference type="SUPFAM" id="SSF47616">
    <property type="entry name" value="GST C-terminal domain-like"/>
    <property type="match status" value="1"/>
</dbReference>
<evidence type="ECO:0000259" key="2">
    <source>
        <dbReference type="Pfam" id="PF17171"/>
    </source>
</evidence>
<comment type="caution">
    <text evidence="3">The sequence shown here is derived from an EMBL/GenBank/DDBJ whole genome shotgun (WGS) entry which is preliminary data.</text>
</comment>
<name>A0AAD5W4J9_9AGAR</name>
<accession>A0AAD5W4J9</accession>
<feature type="domain" description="Metaxin glutathione S-transferase" evidence="2">
    <location>
        <begin position="257"/>
        <end position="317"/>
    </location>
</feature>
<feature type="region of interest" description="Disordered" evidence="1">
    <location>
        <begin position="118"/>
        <end position="143"/>
    </location>
</feature>
<keyword evidence="4" id="KW-1185">Reference proteome</keyword>
<sequence>MTTNNPSKKSGPYIPAPFASFIAKFPLKTHPRISLPPNAYRPVQTSTLWVNPPPGYKPSKIPGTAPTESVSNPLSADVECLKWQAYIALRGLKGVRVRFDVSPDGALENRLPNLHVPLSEGVLPKEDTDAEKKDNSKKKEEQDGELLAAQMIPTWVDAKLGVNSASDENEGYVDESARDESRAWVSLLEDVVHAALILAQEKPSYLHTVLFPLAKSDAHHPLATLTTPPPAPLTGYFSLLPQWGTRISRPAIMTRYREAIAALSERLGTDKWFLGSAEPTPLDALAFAYLHCLLHSSDSVRIEVTRRVNLVAWEWRVRGVVRAAFIQ</sequence>
<dbReference type="InterPro" id="IPR033468">
    <property type="entry name" value="Metaxin_GST"/>
</dbReference>
<reference evidence="3" key="1">
    <citation type="submission" date="2022-07" db="EMBL/GenBank/DDBJ databases">
        <title>Genome Sequence of Leucocoprinus birnbaumii.</title>
        <authorList>
            <person name="Buettner E."/>
        </authorList>
    </citation>
    <scope>NUCLEOTIDE SEQUENCE</scope>
    <source>
        <strain evidence="3">VT141</strain>
    </source>
</reference>
<dbReference type="EMBL" id="JANIEX010000103">
    <property type="protein sequence ID" value="KAJ3573443.1"/>
    <property type="molecule type" value="Genomic_DNA"/>
</dbReference>
<feature type="compositionally biased region" description="Basic and acidic residues" evidence="1">
    <location>
        <begin position="123"/>
        <end position="141"/>
    </location>
</feature>
<gene>
    <name evidence="3" type="ORF">NP233_g2439</name>
</gene>
<proteinExistence type="predicted"/>
<dbReference type="Proteomes" id="UP001213000">
    <property type="component" value="Unassembled WGS sequence"/>
</dbReference>
<dbReference type="AlphaFoldDB" id="A0AAD5W4J9"/>
<organism evidence="3 4">
    <name type="scientific">Leucocoprinus birnbaumii</name>
    <dbReference type="NCBI Taxonomy" id="56174"/>
    <lineage>
        <taxon>Eukaryota</taxon>
        <taxon>Fungi</taxon>
        <taxon>Dikarya</taxon>
        <taxon>Basidiomycota</taxon>
        <taxon>Agaricomycotina</taxon>
        <taxon>Agaricomycetes</taxon>
        <taxon>Agaricomycetidae</taxon>
        <taxon>Agaricales</taxon>
        <taxon>Agaricineae</taxon>
        <taxon>Agaricaceae</taxon>
        <taxon>Leucocoprinus</taxon>
    </lineage>
</organism>
<evidence type="ECO:0000313" key="4">
    <source>
        <dbReference type="Proteomes" id="UP001213000"/>
    </source>
</evidence>
<evidence type="ECO:0000256" key="1">
    <source>
        <dbReference type="SAM" id="MobiDB-lite"/>
    </source>
</evidence>